<dbReference type="AlphaFoldDB" id="A0AAV6P8H3"/>
<evidence type="ECO:0000256" key="2">
    <source>
        <dbReference type="SAM" id="SignalP"/>
    </source>
</evidence>
<reference evidence="3 4" key="1">
    <citation type="journal article" date="2021" name="Hortic Res">
        <title>The domestication of Cucurbita argyrosperma as revealed by the genome of its wild relative.</title>
        <authorList>
            <person name="Barrera-Redondo J."/>
            <person name="Sanchez-de la Vega G."/>
            <person name="Aguirre-Liguori J.A."/>
            <person name="Castellanos-Morales G."/>
            <person name="Gutierrez-Guerrero Y.T."/>
            <person name="Aguirre-Dugua X."/>
            <person name="Aguirre-Planter E."/>
            <person name="Tenaillon M.I."/>
            <person name="Lira-Saade R."/>
            <person name="Eguiarte L.E."/>
        </authorList>
    </citation>
    <scope>NUCLEOTIDE SEQUENCE [LARGE SCALE GENOMIC DNA]</scope>
    <source>
        <strain evidence="3">JBR-2021</strain>
    </source>
</reference>
<comment type="caution">
    <text evidence="3">The sequence shown here is derived from an EMBL/GenBank/DDBJ whole genome shotgun (WGS) entry which is preliminary data.</text>
</comment>
<protein>
    <submittedName>
        <fullName evidence="3">Precursor of CEP4</fullName>
    </submittedName>
</protein>
<accession>A0AAV6P8H3</accession>
<keyword evidence="4" id="KW-1185">Reference proteome</keyword>
<feature type="chain" id="PRO_5043518232" evidence="2">
    <location>
        <begin position="24"/>
        <end position="86"/>
    </location>
</feature>
<feature type="signal peptide" evidence="2">
    <location>
        <begin position="1"/>
        <end position="23"/>
    </location>
</feature>
<dbReference type="Proteomes" id="UP000685013">
    <property type="component" value="Chromosome 1"/>
</dbReference>
<proteinExistence type="predicted"/>
<feature type="region of interest" description="Disordered" evidence="1">
    <location>
        <begin position="66"/>
        <end position="86"/>
    </location>
</feature>
<gene>
    <name evidence="3" type="primary">CEP4</name>
    <name evidence="3" type="ORF">SDJN03_01361</name>
</gene>
<sequence length="86" mass="9483">MPLRSFHLLALVVFLLYFLSVTSRPRHDIYSPAIVVGFGNRHAITPPASMSTFSINRYKYVEMDAFRPTSPGHSPGVGHKDPPGAS</sequence>
<evidence type="ECO:0000256" key="1">
    <source>
        <dbReference type="SAM" id="MobiDB-lite"/>
    </source>
</evidence>
<name>A0AAV6P8H3_9ROSI</name>
<keyword evidence="2" id="KW-0732">Signal</keyword>
<organism evidence="3 4">
    <name type="scientific">Cucurbita argyrosperma subsp. sororia</name>
    <dbReference type="NCBI Taxonomy" id="37648"/>
    <lineage>
        <taxon>Eukaryota</taxon>
        <taxon>Viridiplantae</taxon>
        <taxon>Streptophyta</taxon>
        <taxon>Embryophyta</taxon>
        <taxon>Tracheophyta</taxon>
        <taxon>Spermatophyta</taxon>
        <taxon>Magnoliopsida</taxon>
        <taxon>eudicotyledons</taxon>
        <taxon>Gunneridae</taxon>
        <taxon>Pentapetalae</taxon>
        <taxon>rosids</taxon>
        <taxon>fabids</taxon>
        <taxon>Cucurbitales</taxon>
        <taxon>Cucurbitaceae</taxon>
        <taxon>Cucurbiteae</taxon>
        <taxon>Cucurbita</taxon>
    </lineage>
</organism>
<evidence type="ECO:0000313" key="3">
    <source>
        <dbReference type="EMBL" id="KAG6608019.1"/>
    </source>
</evidence>
<dbReference type="EMBL" id="JAGKQH010000001">
    <property type="protein sequence ID" value="KAG6608019.1"/>
    <property type="molecule type" value="Genomic_DNA"/>
</dbReference>
<feature type="non-terminal residue" evidence="3">
    <location>
        <position position="1"/>
    </location>
</feature>
<evidence type="ECO:0000313" key="4">
    <source>
        <dbReference type="Proteomes" id="UP000685013"/>
    </source>
</evidence>